<keyword evidence="4" id="KW-1185">Reference proteome</keyword>
<reference evidence="3 4" key="1">
    <citation type="journal article" date="1998" name="Nature">
        <title>The complete genome of the hyperthermophilic bacterium Aquifex aeolicus.</title>
        <authorList>
            <person name="Deckert G."/>
            <person name="Warren P.V."/>
            <person name="Gaasterland T."/>
            <person name="Young W.G."/>
            <person name="Lenox A.L."/>
            <person name="Graham D.E."/>
            <person name="Overbeek R."/>
            <person name="Snead M.A."/>
            <person name="Keller M."/>
            <person name="Aujay M."/>
            <person name="Huber R."/>
            <person name="Feldman R.A."/>
            <person name="Short J.M."/>
            <person name="Olson G.J."/>
            <person name="Swanson R.V."/>
        </authorList>
    </citation>
    <scope>NUCLEOTIDE SEQUENCE [LARGE SCALE GENOMIC DNA]</scope>
    <source>
        <strain evidence="3 4">VF5</strain>
    </source>
</reference>
<name>O66784_AQUAE</name>
<accession>O66784</accession>
<protein>
    <recommendedName>
        <fullName evidence="2">Mce/MlaD domain-containing protein</fullName>
    </recommendedName>
</protein>
<dbReference type="GO" id="GO:0005886">
    <property type="term" value="C:plasma membrane"/>
    <property type="evidence" value="ECO:0000318"/>
    <property type="project" value="GO_Central"/>
</dbReference>
<gene>
    <name evidence="3" type="ordered locus">aq_494</name>
</gene>
<feature type="transmembrane region" description="Helical" evidence="1">
    <location>
        <begin position="45"/>
        <end position="64"/>
    </location>
</feature>
<keyword evidence="1" id="KW-0812">Transmembrane</keyword>
<dbReference type="InterPro" id="IPR052336">
    <property type="entry name" value="MlaD_Phospholipid_Transporter"/>
</dbReference>
<evidence type="ECO:0000313" key="3">
    <source>
        <dbReference type="EMBL" id="AAC06746.1"/>
    </source>
</evidence>
<dbReference type="Proteomes" id="UP000000798">
    <property type="component" value="Chromosome"/>
</dbReference>
<dbReference type="PANTHER" id="PTHR33371:SF4">
    <property type="entry name" value="INTERMEMBRANE PHOSPHOLIPID TRANSPORT SYSTEM BINDING PROTEIN MLAD"/>
    <property type="match status" value="1"/>
</dbReference>
<evidence type="ECO:0000259" key="2">
    <source>
        <dbReference type="Pfam" id="PF02470"/>
    </source>
</evidence>
<dbReference type="InParanoid" id="O66784"/>
<keyword evidence="1" id="KW-0472">Membrane</keyword>
<dbReference type="HOGENOM" id="CLU_1096870_0_0_0"/>
<dbReference type="FunCoup" id="O66784">
    <property type="interactions" value="60"/>
</dbReference>
<evidence type="ECO:0000313" key="4">
    <source>
        <dbReference type="Proteomes" id="UP000000798"/>
    </source>
</evidence>
<evidence type="ECO:0000256" key="1">
    <source>
        <dbReference type="SAM" id="Phobius"/>
    </source>
</evidence>
<dbReference type="AlphaFoldDB" id="O66784"/>
<dbReference type="EMBL" id="AE000657">
    <property type="protein sequence ID" value="AAC06746.1"/>
    <property type="molecule type" value="Genomic_DNA"/>
</dbReference>
<sequence>MQISLSFTSSSIPGRQKLGTLSPSFSMFSIINYSHRMRLTTELKLGAFVVAVSLAFAFLVLTFGEIPFFQPKMKEYLVYFDEVAGLSKGAEVRVSGVRAGKVKEIILERGKVKVVFEVKEEIPIYRDAIASIGTLGLMGDKYLAVKPGSPESGELPPRSEIKNVKTVSDTDKLIASLTQTAEEFKKVAQNLNTILLENRENLRQTIAHLNYLIKNLNEITEQNRGKHKLSSEEFKTIDRIFKQGSARSPRYFE</sequence>
<organism evidence="3 4">
    <name type="scientific">Aquifex aeolicus (strain VF5)</name>
    <dbReference type="NCBI Taxonomy" id="224324"/>
    <lineage>
        <taxon>Bacteria</taxon>
        <taxon>Pseudomonadati</taxon>
        <taxon>Aquificota</taxon>
        <taxon>Aquificia</taxon>
        <taxon>Aquificales</taxon>
        <taxon>Aquificaceae</taxon>
        <taxon>Aquifex</taxon>
    </lineage>
</organism>
<dbReference type="EnsemblBacteria" id="AAC06746">
    <property type="protein sequence ID" value="AAC06746"/>
    <property type="gene ID" value="aq_494"/>
</dbReference>
<dbReference type="STRING" id="224324.aq_494"/>
<dbReference type="KEGG" id="aae:aq_494"/>
<dbReference type="GO" id="GO:0120014">
    <property type="term" value="F:phospholipid transfer activity"/>
    <property type="evidence" value="ECO:0000318"/>
    <property type="project" value="GO_Central"/>
</dbReference>
<proteinExistence type="predicted"/>
<feature type="domain" description="Mce/MlaD" evidence="2">
    <location>
        <begin position="74"/>
        <end position="148"/>
    </location>
</feature>
<keyword evidence="1" id="KW-1133">Transmembrane helix</keyword>
<dbReference type="eggNOG" id="COG1463">
    <property type="taxonomic scope" value="Bacteria"/>
</dbReference>
<dbReference type="PIR" id="D70344">
    <property type="entry name" value="D70344"/>
</dbReference>
<dbReference type="GO" id="GO:0120010">
    <property type="term" value="P:intermembrane phospholipid transfer"/>
    <property type="evidence" value="ECO:0000318"/>
    <property type="project" value="GO_Central"/>
</dbReference>
<dbReference type="PANTHER" id="PTHR33371">
    <property type="entry name" value="INTERMEMBRANE PHOSPHOLIPID TRANSPORT SYSTEM BINDING PROTEIN MLAD-RELATED"/>
    <property type="match status" value="1"/>
</dbReference>
<dbReference type="Pfam" id="PF02470">
    <property type="entry name" value="MlaD"/>
    <property type="match status" value="1"/>
</dbReference>
<dbReference type="InterPro" id="IPR003399">
    <property type="entry name" value="Mce/MlaD"/>
</dbReference>